<dbReference type="EMBL" id="JAHWQX010000009">
    <property type="protein sequence ID" value="MBW3099247.1"/>
    <property type="molecule type" value="Genomic_DNA"/>
</dbReference>
<sequence length="54" mass="6463">MATVQTRTFSWWEVILQADPEFHAKRKDEKLFEFSNGREFRGNPNTRNTAYPDE</sequence>
<dbReference type="RefSeq" id="WP_219203576.1">
    <property type="nucleotide sequence ID" value="NZ_JAHWQX010000009.1"/>
</dbReference>
<protein>
    <submittedName>
        <fullName evidence="1">Uncharacterized protein</fullName>
    </submittedName>
</protein>
<accession>A0ABS6WTF6</accession>
<keyword evidence="2" id="KW-1185">Reference proteome</keyword>
<name>A0ABS6WTF6_9HYPH</name>
<reference evidence="1" key="1">
    <citation type="submission" date="2021-07" db="EMBL/GenBank/DDBJ databases">
        <title>Pseudohoeflea marina sp. nov. a polyhydroxyalcanoate-producing bacterium.</title>
        <authorList>
            <person name="Zheng W."/>
            <person name="Yu S."/>
            <person name="Huang Y."/>
        </authorList>
    </citation>
    <scope>NUCLEOTIDE SEQUENCE</scope>
    <source>
        <strain evidence="1">DP4N28-3</strain>
    </source>
</reference>
<evidence type="ECO:0000313" key="2">
    <source>
        <dbReference type="Proteomes" id="UP001430804"/>
    </source>
</evidence>
<dbReference type="Proteomes" id="UP001430804">
    <property type="component" value="Unassembled WGS sequence"/>
</dbReference>
<evidence type="ECO:0000313" key="1">
    <source>
        <dbReference type="EMBL" id="MBW3099247.1"/>
    </source>
</evidence>
<proteinExistence type="predicted"/>
<organism evidence="1 2">
    <name type="scientific">Pseudohoeflea coraliihabitans</name>
    <dbReference type="NCBI Taxonomy" id="2860393"/>
    <lineage>
        <taxon>Bacteria</taxon>
        <taxon>Pseudomonadati</taxon>
        <taxon>Pseudomonadota</taxon>
        <taxon>Alphaproteobacteria</taxon>
        <taxon>Hyphomicrobiales</taxon>
        <taxon>Rhizobiaceae</taxon>
        <taxon>Pseudohoeflea</taxon>
    </lineage>
</organism>
<gene>
    <name evidence="1" type="ORF">KY465_18350</name>
</gene>
<comment type="caution">
    <text evidence="1">The sequence shown here is derived from an EMBL/GenBank/DDBJ whole genome shotgun (WGS) entry which is preliminary data.</text>
</comment>